<evidence type="ECO:0000256" key="3">
    <source>
        <dbReference type="ARBA" id="ARBA00024947"/>
    </source>
</evidence>
<evidence type="ECO:0000256" key="1">
    <source>
        <dbReference type="ARBA" id="ARBA00006885"/>
    </source>
</evidence>
<dbReference type="PANTHER" id="PTHR12901">
    <property type="entry name" value="SPERM PROTEIN HOMOLOG"/>
    <property type="match status" value="1"/>
</dbReference>
<organism evidence="5 6">
    <name type="scientific">Umbelopsis vinacea</name>
    <dbReference type="NCBI Taxonomy" id="44442"/>
    <lineage>
        <taxon>Eukaryota</taxon>
        <taxon>Fungi</taxon>
        <taxon>Fungi incertae sedis</taxon>
        <taxon>Mucoromycota</taxon>
        <taxon>Mucoromycotina</taxon>
        <taxon>Umbelopsidomycetes</taxon>
        <taxon>Umbelopsidales</taxon>
        <taxon>Umbelopsidaceae</taxon>
        <taxon>Umbelopsis</taxon>
    </lineage>
</organism>
<dbReference type="PANTHER" id="PTHR12901:SF10">
    <property type="entry name" value="COENZYME Q-BINDING PROTEIN COQ10, MITOCHONDRIAL"/>
    <property type="match status" value="1"/>
</dbReference>
<dbReference type="GO" id="GO:0045333">
    <property type="term" value="P:cellular respiration"/>
    <property type="evidence" value="ECO:0007669"/>
    <property type="project" value="InterPro"/>
</dbReference>
<gene>
    <name evidence="5" type="ORF">INT44_005589</name>
</gene>
<dbReference type="InterPro" id="IPR044996">
    <property type="entry name" value="COQ10-like"/>
</dbReference>
<accession>A0A8H7PZM7</accession>
<dbReference type="Pfam" id="PF03364">
    <property type="entry name" value="Polyketide_cyc"/>
    <property type="match status" value="1"/>
</dbReference>
<dbReference type="GO" id="GO:0048039">
    <property type="term" value="F:ubiquinone binding"/>
    <property type="evidence" value="ECO:0007669"/>
    <property type="project" value="InterPro"/>
</dbReference>
<dbReference type="AlphaFoldDB" id="A0A8H7PZM7"/>
<dbReference type="EMBL" id="JAEPRA010000007">
    <property type="protein sequence ID" value="KAG2182610.1"/>
    <property type="molecule type" value="Genomic_DNA"/>
</dbReference>
<dbReference type="GO" id="GO:0005739">
    <property type="term" value="C:mitochondrion"/>
    <property type="evidence" value="ECO:0007669"/>
    <property type="project" value="TreeGrafter"/>
</dbReference>
<dbReference type="CDD" id="cd07813">
    <property type="entry name" value="COQ10p_like"/>
    <property type="match status" value="1"/>
</dbReference>
<keyword evidence="6" id="KW-1185">Reference proteome</keyword>
<comment type="function">
    <text evidence="3">Required for the function of coenzyme Q in the respiratory chain. May serve as a chaperone or may be involved in the transport of Q6 from its site of synthesis to the catalytic sites of the respiratory complexes.</text>
</comment>
<reference evidence="5" key="1">
    <citation type="submission" date="2020-12" db="EMBL/GenBank/DDBJ databases">
        <title>Metabolic potential, ecology and presence of endohyphal bacteria is reflected in genomic diversity of Mucoromycotina.</title>
        <authorList>
            <person name="Muszewska A."/>
            <person name="Okrasinska A."/>
            <person name="Steczkiewicz K."/>
            <person name="Drgas O."/>
            <person name="Orlowska M."/>
            <person name="Perlinska-Lenart U."/>
            <person name="Aleksandrzak-Piekarczyk T."/>
            <person name="Szatraj K."/>
            <person name="Zielenkiewicz U."/>
            <person name="Pilsyk S."/>
            <person name="Malc E."/>
            <person name="Mieczkowski P."/>
            <person name="Kruszewska J.S."/>
            <person name="Biernat P."/>
            <person name="Pawlowska J."/>
        </authorList>
    </citation>
    <scope>NUCLEOTIDE SEQUENCE</scope>
    <source>
        <strain evidence="5">WA0000051536</strain>
    </source>
</reference>
<comment type="similarity">
    <text evidence="1">Belongs to the COQ10 family.</text>
</comment>
<evidence type="ECO:0000256" key="2">
    <source>
        <dbReference type="ARBA" id="ARBA00011814"/>
    </source>
</evidence>
<dbReference type="Gene3D" id="3.30.530.20">
    <property type="match status" value="1"/>
</dbReference>
<comment type="caution">
    <text evidence="5">The sequence shown here is derived from an EMBL/GenBank/DDBJ whole genome shotgun (WGS) entry which is preliminary data.</text>
</comment>
<dbReference type="InterPro" id="IPR023393">
    <property type="entry name" value="START-like_dom_sf"/>
</dbReference>
<evidence type="ECO:0000313" key="5">
    <source>
        <dbReference type="EMBL" id="KAG2182610.1"/>
    </source>
</evidence>
<dbReference type="Proteomes" id="UP000612746">
    <property type="component" value="Unassembled WGS sequence"/>
</dbReference>
<dbReference type="OrthoDB" id="292693at2759"/>
<proteinExistence type="inferred from homology"/>
<feature type="domain" description="Coenzyme Q-binding protein COQ10 START" evidence="4">
    <location>
        <begin position="44"/>
        <end position="187"/>
    </location>
</feature>
<name>A0A8H7PZM7_9FUNG</name>
<dbReference type="InterPro" id="IPR005031">
    <property type="entry name" value="COQ10_START"/>
</dbReference>
<protein>
    <recommendedName>
        <fullName evidence="4">Coenzyme Q-binding protein COQ10 START domain-containing protein</fullName>
    </recommendedName>
</protein>
<sequence>MQAFRESRRCLPSIFQSRTFFSLPKVIPDIFDSRKVYSERKLLNYSQAQVYDVVSNVTDYHHFIPFCSHSKVFSTKAAPSAVAPSRVIMEAELGVGFNLFNEKYMSKVTCDKPTLVKAESADATMFKELVTTWRFTPNVNRPGIDNVSHHPSCWVDFSIAFEFASPLHAHASSVFFDKVSTMMMSAFIERCEKVYGKR</sequence>
<evidence type="ECO:0000313" key="6">
    <source>
        <dbReference type="Proteomes" id="UP000612746"/>
    </source>
</evidence>
<comment type="subunit">
    <text evidence="2">Interacts with coenzyme Q.</text>
</comment>
<dbReference type="SUPFAM" id="SSF55961">
    <property type="entry name" value="Bet v1-like"/>
    <property type="match status" value="1"/>
</dbReference>
<evidence type="ECO:0000259" key="4">
    <source>
        <dbReference type="Pfam" id="PF03364"/>
    </source>
</evidence>